<dbReference type="PANTHER" id="PTHR47691:SF3">
    <property type="entry name" value="HTH-TYPE TRANSCRIPTIONAL REGULATOR RV0890C-RELATED"/>
    <property type="match status" value="1"/>
</dbReference>
<gene>
    <name evidence="1" type="ORF">ACFQ07_19895</name>
</gene>
<protein>
    <submittedName>
        <fullName evidence="1">Uncharacterized protein</fullName>
    </submittedName>
</protein>
<feature type="non-terminal residue" evidence="1">
    <location>
        <position position="1"/>
    </location>
</feature>
<name>A0ABW3CLM8_9ACTN</name>
<dbReference type="SUPFAM" id="SSF46785">
    <property type="entry name" value="Winged helix' DNA-binding domain"/>
    <property type="match status" value="1"/>
</dbReference>
<dbReference type="EMBL" id="JBHTIR010002992">
    <property type="protein sequence ID" value="MFD0854509.1"/>
    <property type="molecule type" value="Genomic_DNA"/>
</dbReference>
<proteinExistence type="predicted"/>
<sequence length="295" mass="33174">PEQSLHLLRRIAGADRIDADPSAAQTLTRHCAQLPLALRIVAERLVSRPYTPAAAFVDELRDEHERLDALGFDDDEMSNVRAVFSSSYRALDDATARVFRLLGLHPGPEFSLQAAAAVTGLDIRGVRRRLDALVDAHLVQLVARDRYRLHDLLRSYAIERADADETTLETDAAVRRVLAWYLHTVNNGHRIVLPNFHAVPLVDPPPTDPLVFDDVDTAMQWFETERGNLLAALDTAMRTRHHDIAWRLPAVMYGFFELRAYWTDWREIHRTGLEAAQLAGDRLGQACNHLGLGDA</sequence>
<dbReference type="PANTHER" id="PTHR47691">
    <property type="entry name" value="REGULATOR-RELATED"/>
    <property type="match status" value="1"/>
</dbReference>
<evidence type="ECO:0000313" key="2">
    <source>
        <dbReference type="Proteomes" id="UP001597083"/>
    </source>
</evidence>
<keyword evidence="2" id="KW-1185">Reference proteome</keyword>
<comment type="caution">
    <text evidence="1">The sequence shown here is derived from an EMBL/GenBank/DDBJ whole genome shotgun (WGS) entry which is preliminary data.</text>
</comment>
<reference evidence="2" key="1">
    <citation type="journal article" date="2019" name="Int. J. Syst. Evol. Microbiol.">
        <title>The Global Catalogue of Microorganisms (GCM) 10K type strain sequencing project: providing services to taxonomists for standard genome sequencing and annotation.</title>
        <authorList>
            <consortium name="The Broad Institute Genomics Platform"/>
            <consortium name="The Broad Institute Genome Sequencing Center for Infectious Disease"/>
            <person name="Wu L."/>
            <person name="Ma J."/>
        </authorList>
    </citation>
    <scope>NUCLEOTIDE SEQUENCE [LARGE SCALE GENOMIC DNA]</scope>
    <source>
        <strain evidence="2">JCM 31696</strain>
    </source>
</reference>
<dbReference type="Proteomes" id="UP001597083">
    <property type="component" value="Unassembled WGS sequence"/>
</dbReference>
<accession>A0ABW3CLM8</accession>
<dbReference type="InterPro" id="IPR036390">
    <property type="entry name" value="WH_DNA-bd_sf"/>
</dbReference>
<organism evidence="1 2">
    <name type="scientific">Actinomadura adrarensis</name>
    <dbReference type="NCBI Taxonomy" id="1819600"/>
    <lineage>
        <taxon>Bacteria</taxon>
        <taxon>Bacillati</taxon>
        <taxon>Actinomycetota</taxon>
        <taxon>Actinomycetes</taxon>
        <taxon>Streptosporangiales</taxon>
        <taxon>Thermomonosporaceae</taxon>
        <taxon>Actinomadura</taxon>
    </lineage>
</organism>
<evidence type="ECO:0000313" key="1">
    <source>
        <dbReference type="EMBL" id="MFD0854509.1"/>
    </source>
</evidence>
<feature type="non-terminal residue" evidence="1">
    <location>
        <position position="295"/>
    </location>
</feature>